<comment type="similarity">
    <text evidence="1">Belongs to the glycosyl hydrolase 73 family.</text>
</comment>
<evidence type="ECO:0000256" key="2">
    <source>
        <dbReference type="ARBA" id="ARBA00022529"/>
    </source>
</evidence>
<keyword evidence="3" id="KW-0081">Bacteriolytic enzyme</keyword>
<dbReference type="Gene3D" id="3.10.350.10">
    <property type="entry name" value="LysM domain"/>
    <property type="match status" value="2"/>
</dbReference>
<dbReference type="InterPro" id="IPR036779">
    <property type="entry name" value="LysM_dom_sf"/>
</dbReference>
<proteinExistence type="inferred from homology"/>
<feature type="non-terminal residue" evidence="8">
    <location>
        <position position="528"/>
    </location>
</feature>
<dbReference type="EMBL" id="FNFK01000026">
    <property type="protein sequence ID" value="SDK37042.1"/>
    <property type="molecule type" value="Genomic_DNA"/>
</dbReference>
<dbReference type="OrthoDB" id="2155627at2"/>
<evidence type="ECO:0000256" key="5">
    <source>
        <dbReference type="ARBA" id="ARBA00032108"/>
    </source>
</evidence>
<dbReference type="Gene3D" id="1.10.530.10">
    <property type="match status" value="1"/>
</dbReference>
<feature type="compositionally biased region" description="Polar residues" evidence="6">
    <location>
        <begin position="221"/>
        <end position="237"/>
    </location>
</feature>
<organism evidence="8 9">
    <name type="scientific">Alkalibacterium thalassium</name>
    <dbReference type="NCBI Taxonomy" id="426701"/>
    <lineage>
        <taxon>Bacteria</taxon>
        <taxon>Bacillati</taxon>
        <taxon>Bacillota</taxon>
        <taxon>Bacilli</taxon>
        <taxon>Lactobacillales</taxon>
        <taxon>Carnobacteriaceae</taxon>
        <taxon>Alkalibacterium</taxon>
    </lineage>
</organism>
<dbReference type="PANTHER" id="PTHR33308">
    <property type="entry name" value="PEPTIDOGLYCAN HYDROLASE FLGJ"/>
    <property type="match status" value="1"/>
</dbReference>
<dbReference type="AlphaFoldDB" id="A0A1G9BBT4"/>
<dbReference type="Pfam" id="PF01832">
    <property type="entry name" value="Glucosaminidase"/>
    <property type="match status" value="1"/>
</dbReference>
<dbReference type="Gene3D" id="4.10.80.30">
    <property type="entry name" value="DNA polymerase, domain 6"/>
    <property type="match status" value="1"/>
</dbReference>
<dbReference type="SMART" id="SM00257">
    <property type="entry name" value="LysM"/>
    <property type="match status" value="2"/>
</dbReference>
<keyword evidence="2" id="KW-0929">Antimicrobial</keyword>
<protein>
    <recommendedName>
        <fullName evidence="5">Peptidoglycan hydrolase</fullName>
    </recommendedName>
</protein>
<gene>
    <name evidence="8" type="ORF">SAMN04488098_102616</name>
</gene>
<name>A0A1G9BBT4_9LACT</name>
<dbReference type="InterPro" id="IPR051056">
    <property type="entry name" value="Glycosyl_Hydrolase_73"/>
</dbReference>
<dbReference type="CDD" id="cd00118">
    <property type="entry name" value="LysM"/>
    <property type="match status" value="2"/>
</dbReference>
<keyword evidence="9" id="KW-1185">Reference proteome</keyword>
<feature type="domain" description="LysM" evidence="7">
    <location>
        <begin position="244"/>
        <end position="288"/>
    </location>
</feature>
<reference evidence="9" key="1">
    <citation type="submission" date="2016-10" db="EMBL/GenBank/DDBJ databases">
        <authorList>
            <person name="Varghese N."/>
            <person name="Submissions S."/>
        </authorList>
    </citation>
    <scope>NUCLEOTIDE SEQUENCE [LARGE SCALE GENOMIC DNA]</scope>
    <source>
        <strain evidence="9">DSM 19181</strain>
    </source>
</reference>
<keyword evidence="4 8" id="KW-0378">Hydrolase</keyword>
<dbReference type="Pfam" id="PF01476">
    <property type="entry name" value="LysM"/>
    <property type="match status" value="2"/>
</dbReference>
<accession>A0A1G9BBT4</accession>
<dbReference type="GO" id="GO:0004040">
    <property type="term" value="F:amidase activity"/>
    <property type="evidence" value="ECO:0007669"/>
    <property type="project" value="InterPro"/>
</dbReference>
<dbReference type="InterPro" id="IPR002901">
    <property type="entry name" value="MGlyc_endo_b_GlcNAc-like_dom"/>
</dbReference>
<sequence length="528" mass="57614">MVKSVFSKHAVNKSSRYKKVATRSSSVLASVIVLTGFAGSVSAESIEQDSVELTQLYEHYTALQSAHDSDHTYDDNETSDYLNELQAIKDQLIQLIEDSGGESIFEQVDRDRLSVDQLDTIFNALLGRVDSDVDDAETDEIVDAIEDVELADVEDVEVEPEEDVVVEAEPKAEDGVVEAEPKAEDVVVEAEPKAEDVVVEAEPKAEDGVVEEATNTKDTTETPSVRTFSRTTATQSANPTANATFHVVRSGDTLASIAQTYGTTVSNIAQLNNIQNVNHIVVGQRLTIREGVESVTNALATPVRQTPAEFIDMIAGPAQRVAKEFNLYASVMIAQAALESGFGRSGLSTGPNYNLFGIKGRYQGAYVALPTREYIPAQGGWITVTERFRRYPNIEASLRDYGRLLRNGLSWNSQFYSGTWVENTTSYRDATAWLQGRYATDPTYASKLNNIIALYDLTRFDTHVTHVSEAPTPAATPVSNQTTHTVVRGDTLSHIAVANNTTVANLRRLNNLSSDVIQIGQRLVVGGA</sequence>
<dbReference type="SUPFAM" id="SSF54106">
    <property type="entry name" value="LysM domain"/>
    <property type="match status" value="2"/>
</dbReference>
<dbReference type="InterPro" id="IPR018392">
    <property type="entry name" value="LysM"/>
</dbReference>
<dbReference type="STRING" id="426701.SAMN04488098_102616"/>
<dbReference type="GO" id="GO:0042742">
    <property type="term" value="P:defense response to bacterium"/>
    <property type="evidence" value="ECO:0007669"/>
    <property type="project" value="UniProtKB-KW"/>
</dbReference>
<dbReference type="Proteomes" id="UP000199433">
    <property type="component" value="Unassembled WGS sequence"/>
</dbReference>
<dbReference type="PROSITE" id="PS51782">
    <property type="entry name" value="LYSM"/>
    <property type="match status" value="2"/>
</dbReference>
<dbReference type="RefSeq" id="WP_143009205.1">
    <property type="nucleotide sequence ID" value="NZ_FNFK01000026.1"/>
</dbReference>
<evidence type="ECO:0000259" key="7">
    <source>
        <dbReference type="PROSITE" id="PS51782"/>
    </source>
</evidence>
<evidence type="ECO:0000256" key="6">
    <source>
        <dbReference type="SAM" id="MobiDB-lite"/>
    </source>
</evidence>
<dbReference type="GO" id="GO:0031640">
    <property type="term" value="P:killing of cells of another organism"/>
    <property type="evidence" value="ECO:0007669"/>
    <property type="project" value="UniProtKB-KW"/>
</dbReference>
<evidence type="ECO:0000313" key="9">
    <source>
        <dbReference type="Proteomes" id="UP000199433"/>
    </source>
</evidence>
<dbReference type="PANTHER" id="PTHR33308:SF9">
    <property type="entry name" value="PEPTIDOGLYCAN HYDROLASE FLGJ"/>
    <property type="match status" value="1"/>
</dbReference>
<evidence type="ECO:0000313" key="8">
    <source>
        <dbReference type="EMBL" id="SDK37042.1"/>
    </source>
</evidence>
<evidence type="ECO:0000256" key="4">
    <source>
        <dbReference type="ARBA" id="ARBA00022801"/>
    </source>
</evidence>
<evidence type="ECO:0000256" key="1">
    <source>
        <dbReference type="ARBA" id="ARBA00010266"/>
    </source>
</evidence>
<dbReference type="SMART" id="SM00047">
    <property type="entry name" value="LYZ2"/>
    <property type="match status" value="1"/>
</dbReference>
<evidence type="ECO:0000256" key="3">
    <source>
        <dbReference type="ARBA" id="ARBA00022638"/>
    </source>
</evidence>
<feature type="domain" description="LysM" evidence="7">
    <location>
        <begin position="482"/>
        <end position="525"/>
    </location>
</feature>
<feature type="region of interest" description="Disordered" evidence="6">
    <location>
        <begin position="204"/>
        <end position="237"/>
    </location>
</feature>